<proteinExistence type="predicted"/>
<evidence type="ECO:0000313" key="2">
    <source>
        <dbReference type="EnsemblPlants" id="KEH27291"/>
    </source>
</evidence>
<name>A0A072UCX2_MEDTR</name>
<accession>A0A072UCX2</accession>
<evidence type="ECO:0000313" key="1">
    <source>
        <dbReference type="EMBL" id="KEH27291.1"/>
    </source>
</evidence>
<protein>
    <submittedName>
        <fullName evidence="1 2">Uncharacterized protein</fullName>
    </submittedName>
</protein>
<reference evidence="1 3" key="2">
    <citation type="journal article" date="2014" name="BMC Genomics">
        <title>An improved genome release (version Mt4.0) for the model legume Medicago truncatula.</title>
        <authorList>
            <person name="Tang H."/>
            <person name="Krishnakumar V."/>
            <person name="Bidwell S."/>
            <person name="Rosen B."/>
            <person name="Chan A."/>
            <person name="Zhou S."/>
            <person name="Gentzbittel L."/>
            <person name="Childs K.L."/>
            <person name="Yandell M."/>
            <person name="Gundlach H."/>
            <person name="Mayer K.F."/>
            <person name="Schwartz D.C."/>
            <person name="Town C.D."/>
        </authorList>
    </citation>
    <scope>GENOME REANNOTATION</scope>
    <source>
        <strain evidence="1">A17</strain>
        <strain evidence="2 3">cv. Jemalong A17</strain>
    </source>
</reference>
<dbReference type="Proteomes" id="UP000002051">
    <property type="component" value="Chromosome 6"/>
</dbReference>
<dbReference type="EnsemblPlants" id="KEH27291">
    <property type="protein sequence ID" value="KEH27291"/>
    <property type="gene ID" value="MTR_6g093190"/>
</dbReference>
<dbReference type="HOGENOM" id="CLU_3035425_0_0_1"/>
<evidence type="ECO:0000313" key="3">
    <source>
        <dbReference type="Proteomes" id="UP000002051"/>
    </source>
</evidence>
<sequence>MKPAVVVQIPPTVIPKSDEYISGNEASLVYNFMSGKVDSTVCYGFINWKSFYFSP</sequence>
<dbReference type="AlphaFoldDB" id="A0A072UCX2"/>
<gene>
    <name evidence="1" type="ordered locus">MTR_6g093190</name>
</gene>
<keyword evidence="3" id="KW-1185">Reference proteome</keyword>
<organism evidence="1 3">
    <name type="scientific">Medicago truncatula</name>
    <name type="common">Barrel medic</name>
    <name type="synonym">Medicago tribuloides</name>
    <dbReference type="NCBI Taxonomy" id="3880"/>
    <lineage>
        <taxon>Eukaryota</taxon>
        <taxon>Viridiplantae</taxon>
        <taxon>Streptophyta</taxon>
        <taxon>Embryophyta</taxon>
        <taxon>Tracheophyta</taxon>
        <taxon>Spermatophyta</taxon>
        <taxon>Magnoliopsida</taxon>
        <taxon>eudicotyledons</taxon>
        <taxon>Gunneridae</taxon>
        <taxon>Pentapetalae</taxon>
        <taxon>rosids</taxon>
        <taxon>fabids</taxon>
        <taxon>Fabales</taxon>
        <taxon>Fabaceae</taxon>
        <taxon>Papilionoideae</taxon>
        <taxon>50 kb inversion clade</taxon>
        <taxon>NPAAA clade</taxon>
        <taxon>Hologalegina</taxon>
        <taxon>IRL clade</taxon>
        <taxon>Trifolieae</taxon>
        <taxon>Medicago</taxon>
    </lineage>
</organism>
<dbReference type="EMBL" id="CM001222">
    <property type="protein sequence ID" value="KEH27291.1"/>
    <property type="molecule type" value="Genomic_DNA"/>
</dbReference>
<reference evidence="1 3" key="1">
    <citation type="journal article" date="2011" name="Nature">
        <title>The Medicago genome provides insight into the evolution of rhizobial symbioses.</title>
        <authorList>
            <person name="Young N.D."/>
            <person name="Debelle F."/>
            <person name="Oldroyd G.E."/>
            <person name="Geurts R."/>
            <person name="Cannon S.B."/>
            <person name="Udvardi M.K."/>
            <person name="Benedito V.A."/>
            <person name="Mayer K.F."/>
            <person name="Gouzy J."/>
            <person name="Schoof H."/>
            <person name="Van de Peer Y."/>
            <person name="Proost S."/>
            <person name="Cook D.R."/>
            <person name="Meyers B.C."/>
            <person name="Spannagl M."/>
            <person name="Cheung F."/>
            <person name="De Mita S."/>
            <person name="Krishnakumar V."/>
            <person name="Gundlach H."/>
            <person name="Zhou S."/>
            <person name="Mudge J."/>
            <person name="Bharti A.K."/>
            <person name="Murray J.D."/>
            <person name="Naoumkina M.A."/>
            <person name="Rosen B."/>
            <person name="Silverstein K.A."/>
            <person name="Tang H."/>
            <person name="Rombauts S."/>
            <person name="Zhao P.X."/>
            <person name="Zhou P."/>
            <person name="Barbe V."/>
            <person name="Bardou P."/>
            <person name="Bechner M."/>
            <person name="Bellec A."/>
            <person name="Berger A."/>
            <person name="Berges H."/>
            <person name="Bidwell S."/>
            <person name="Bisseling T."/>
            <person name="Choisne N."/>
            <person name="Couloux A."/>
            <person name="Denny R."/>
            <person name="Deshpande S."/>
            <person name="Dai X."/>
            <person name="Doyle J.J."/>
            <person name="Dudez A.M."/>
            <person name="Farmer A.D."/>
            <person name="Fouteau S."/>
            <person name="Franken C."/>
            <person name="Gibelin C."/>
            <person name="Gish J."/>
            <person name="Goldstein S."/>
            <person name="Gonzalez A.J."/>
            <person name="Green P.J."/>
            <person name="Hallab A."/>
            <person name="Hartog M."/>
            <person name="Hua A."/>
            <person name="Humphray S.J."/>
            <person name="Jeong D.H."/>
            <person name="Jing Y."/>
            <person name="Jocker A."/>
            <person name="Kenton S.M."/>
            <person name="Kim D.J."/>
            <person name="Klee K."/>
            <person name="Lai H."/>
            <person name="Lang C."/>
            <person name="Lin S."/>
            <person name="Macmil S.L."/>
            <person name="Magdelenat G."/>
            <person name="Matthews L."/>
            <person name="McCorrison J."/>
            <person name="Monaghan E.L."/>
            <person name="Mun J.H."/>
            <person name="Najar F.Z."/>
            <person name="Nicholson C."/>
            <person name="Noirot C."/>
            <person name="O'Bleness M."/>
            <person name="Paule C.R."/>
            <person name="Poulain J."/>
            <person name="Prion F."/>
            <person name="Qin B."/>
            <person name="Qu C."/>
            <person name="Retzel E.F."/>
            <person name="Riddle C."/>
            <person name="Sallet E."/>
            <person name="Samain S."/>
            <person name="Samson N."/>
            <person name="Sanders I."/>
            <person name="Saurat O."/>
            <person name="Scarpelli C."/>
            <person name="Schiex T."/>
            <person name="Segurens B."/>
            <person name="Severin A.J."/>
            <person name="Sherrier D.J."/>
            <person name="Shi R."/>
            <person name="Sims S."/>
            <person name="Singer S.R."/>
            <person name="Sinharoy S."/>
            <person name="Sterck L."/>
            <person name="Viollet A."/>
            <person name="Wang B.B."/>
            <person name="Wang K."/>
            <person name="Wang M."/>
            <person name="Wang X."/>
            <person name="Warfsmann J."/>
            <person name="Weissenbach J."/>
            <person name="White D.D."/>
            <person name="White J.D."/>
            <person name="Wiley G.B."/>
            <person name="Wincker P."/>
            <person name="Xing Y."/>
            <person name="Yang L."/>
            <person name="Yao Z."/>
            <person name="Ying F."/>
            <person name="Zhai J."/>
            <person name="Zhou L."/>
            <person name="Zuber A."/>
            <person name="Denarie J."/>
            <person name="Dixon R.A."/>
            <person name="May G.D."/>
            <person name="Schwartz D.C."/>
            <person name="Rogers J."/>
            <person name="Quetier F."/>
            <person name="Town C.D."/>
            <person name="Roe B.A."/>
        </authorList>
    </citation>
    <scope>NUCLEOTIDE SEQUENCE [LARGE SCALE GENOMIC DNA]</scope>
    <source>
        <strain evidence="1">A17</strain>
        <strain evidence="2 3">cv. Jemalong A17</strain>
    </source>
</reference>
<reference evidence="2" key="3">
    <citation type="submission" date="2015-04" db="UniProtKB">
        <authorList>
            <consortium name="EnsemblPlants"/>
        </authorList>
    </citation>
    <scope>IDENTIFICATION</scope>
    <source>
        <strain evidence="2">cv. Jemalong A17</strain>
    </source>
</reference>